<gene>
    <name evidence="2" type="ORF">CNMCM5793_001805</name>
    <name evidence="3" type="ORF">CNMCM6106_002319</name>
</gene>
<dbReference type="SUPFAM" id="SSF51735">
    <property type="entry name" value="NAD(P)-binding Rossmann-fold domains"/>
    <property type="match status" value="1"/>
</dbReference>
<evidence type="ECO:0000313" key="2">
    <source>
        <dbReference type="EMBL" id="KAF7125588.1"/>
    </source>
</evidence>
<feature type="domain" description="NAD-dependent epimerase/dehydratase" evidence="1">
    <location>
        <begin position="395"/>
        <end position="612"/>
    </location>
</feature>
<comment type="caution">
    <text evidence="3">The sequence shown here is derived from an EMBL/GenBank/DDBJ whole genome shotgun (WGS) entry which is preliminary data.</text>
</comment>
<dbReference type="Pfam" id="PF01370">
    <property type="entry name" value="Epimerase"/>
    <property type="match status" value="1"/>
</dbReference>
<organism evidence="3 5">
    <name type="scientific">Aspergillus hiratsukae</name>
    <dbReference type="NCBI Taxonomy" id="1194566"/>
    <lineage>
        <taxon>Eukaryota</taxon>
        <taxon>Fungi</taxon>
        <taxon>Dikarya</taxon>
        <taxon>Ascomycota</taxon>
        <taxon>Pezizomycotina</taxon>
        <taxon>Eurotiomycetes</taxon>
        <taxon>Eurotiomycetidae</taxon>
        <taxon>Eurotiales</taxon>
        <taxon>Aspergillaceae</taxon>
        <taxon>Aspergillus</taxon>
        <taxon>Aspergillus subgen. Fumigati</taxon>
    </lineage>
</organism>
<dbReference type="OrthoDB" id="10262413at2759"/>
<dbReference type="GO" id="GO:0004029">
    <property type="term" value="F:aldehyde dehydrogenase (NAD+) activity"/>
    <property type="evidence" value="ECO:0007669"/>
    <property type="project" value="TreeGrafter"/>
</dbReference>
<sequence>MASSSSTHAAFGIPETLEMILLKLDMGTLLCIQRTCRSWLSMIKESSAIQKALYFTPIENTAGQEKVQNPLLTEAFPALFKVTDPDNPEDGYEYDEPTVATFDMMKSPSKLAAYLRSEASWRRPQQPPVCNFGVSTYSTGGWGFGYRFFEVPDDPRGFGDGLRMGDFFEALMFDNNVDYASCRLKRVIWWKRIPQEGLSFWNETERLMGKRVDSDIVVSLRYHSTGCHESDDDETPEDGSAMDRIEAAYRELGIQPRITESEQGPVTKPAEELSILQLKRERYGSIIDPYGVTNRKRLEIRYVEVEVAKDPRLSSFNLMASTKSTVVQLTFNFLSLQFRHPNRELRLQALFLSTAKATKFMVDMDGDGSPTHQDPTQQKPFLFFKFLHSSYNMRIFVTGSTGFVGSAVVKELLSAGHKVLGLTRSESGIKQLESQGAEALHGTIEDLELLKRAASECDAVIHLAFVHDFADYVGSCATDRAAITAMGSALAAAGGDRALVITSGTLLLPRGKLGDEDDAYDTANPMAGARGPSEQVCLDFAKQGVRASVVRLPPTTHGLGFSGFMGPYVTVALQKGVAAYIGDGQNRWCAGHRDDAARLFRLAAEKGAPGSIFHAVGEEGVPMKDIATAVGKELDIPVVSLPAEKADEHFGWFGFGAVADNVAASAKTRERLGWTPEGATLMEDIPTIVDFMKSQAA</sequence>
<proteinExistence type="predicted"/>
<dbReference type="InterPro" id="IPR051783">
    <property type="entry name" value="NAD(P)-dependent_oxidoreduct"/>
</dbReference>
<dbReference type="EMBL" id="JACBAD010001976">
    <property type="protein sequence ID" value="KAF7125588.1"/>
    <property type="molecule type" value="Genomic_DNA"/>
</dbReference>
<dbReference type="SUPFAM" id="SSF81383">
    <property type="entry name" value="F-box domain"/>
    <property type="match status" value="1"/>
</dbReference>
<dbReference type="Proteomes" id="UP000662466">
    <property type="component" value="Unassembled WGS sequence"/>
</dbReference>
<dbReference type="PANTHER" id="PTHR48079:SF9">
    <property type="entry name" value="PUTATIVE-RELATED"/>
    <property type="match status" value="1"/>
</dbReference>
<accession>A0A8H6Q552</accession>
<dbReference type="InterPro" id="IPR036047">
    <property type="entry name" value="F-box-like_dom_sf"/>
</dbReference>
<dbReference type="Gene3D" id="3.40.50.720">
    <property type="entry name" value="NAD(P)-binding Rossmann-like Domain"/>
    <property type="match status" value="1"/>
</dbReference>
<dbReference type="GO" id="GO:0005737">
    <property type="term" value="C:cytoplasm"/>
    <property type="evidence" value="ECO:0007669"/>
    <property type="project" value="TreeGrafter"/>
</dbReference>
<dbReference type="InterPro" id="IPR001509">
    <property type="entry name" value="Epimerase_deHydtase"/>
</dbReference>
<keyword evidence="4" id="KW-1185">Reference proteome</keyword>
<protein>
    <recommendedName>
        <fullName evidence="1">NAD-dependent epimerase/dehydratase domain-containing protein</fullName>
    </recommendedName>
</protein>
<reference evidence="3" key="1">
    <citation type="submission" date="2020-06" db="EMBL/GenBank/DDBJ databases">
        <title>Draft genome sequences of strains closely related to Aspergillus parafelis and Aspergillus hiratsukae.</title>
        <authorList>
            <person name="Dos Santos R.A.C."/>
            <person name="Rivero-Menendez O."/>
            <person name="Steenwyk J.L."/>
            <person name="Mead M.E."/>
            <person name="Goldman G.H."/>
            <person name="Alastruey-Izquierdo A."/>
            <person name="Rokas A."/>
        </authorList>
    </citation>
    <scope>NUCLEOTIDE SEQUENCE</scope>
    <source>
        <strain evidence="2">CNM-CM5793</strain>
        <strain evidence="3">CNM-CM6106</strain>
    </source>
</reference>
<evidence type="ECO:0000259" key="1">
    <source>
        <dbReference type="Pfam" id="PF01370"/>
    </source>
</evidence>
<dbReference type="CDD" id="cd05262">
    <property type="entry name" value="SDR_a7"/>
    <property type="match status" value="1"/>
</dbReference>
<dbReference type="InterPro" id="IPR036291">
    <property type="entry name" value="NAD(P)-bd_dom_sf"/>
</dbReference>
<dbReference type="AlphaFoldDB" id="A0A8H6Q552"/>
<name>A0A8H6Q552_9EURO</name>
<dbReference type="EMBL" id="JACBAF010002139">
    <property type="protein sequence ID" value="KAF7166508.1"/>
    <property type="molecule type" value="Genomic_DNA"/>
</dbReference>
<dbReference type="Proteomes" id="UP000630445">
    <property type="component" value="Unassembled WGS sequence"/>
</dbReference>
<evidence type="ECO:0000313" key="4">
    <source>
        <dbReference type="Proteomes" id="UP000630445"/>
    </source>
</evidence>
<evidence type="ECO:0000313" key="5">
    <source>
        <dbReference type="Proteomes" id="UP000662466"/>
    </source>
</evidence>
<evidence type="ECO:0000313" key="3">
    <source>
        <dbReference type="EMBL" id="KAF7166508.1"/>
    </source>
</evidence>
<dbReference type="PANTHER" id="PTHR48079">
    <property type="entry name" value="PROTEIN YEEZ"/>
    <property type="match status" value="1"/>
</dbReference>